<protein>
    <submittedName>
        <fullName evidence="1">Uncharacterized protein</fullName>
    </submittedName>
</protein>
<reference evidence="1 2" key="1">
    <citation type="submission" date="2024-09" db="EMBL/GenBank/DDBJ databases">
        <title>Chromosome-scale assembly of Riccia sorocarpa.</title>
        <authorList>
            <person name="Paukszto L."/>
        </authorList>
    </citation>
    <scope>NUCLEOTIDE SEQUENCE [LARGE SCALE GENOMIC DNA]</scope>
    <source>
        <strain evidence="1">LP-2024</strain>
        <tissue evidence="1">Aerial parts of the thallus</tissue>
    </source>
</reference>
<proteinExistence type="predicted"/>
<dbReference type="Proteomes" id="UP001633002">
    <property type="component" value="Unassembled WGS sequence"/>
</dbReference>
<name>A0ABD3GUU1_9MARC</name>
<dbReference type="AlphaFoldDB" id="A0ABD3GUU1"/>
<sequence>MMGPGLRTKRRLTPEQRTMLDECPSERDLAEALAMLPNGKSPGIDDYTKETMMILWPVIGHLYSGAMAEFWVDGKIPHSFKKGLLVLLPKMEDPEILGQWHPITMLNITYKVIANIK</sequence>
<comment type="caution">
    <text evidence="1">The sequence shown here is derived from an EMBL/GenBank/DDBJ whole genome shotgun (WGS) entry which is preliminary data.</text>
</comment>
<organism evidence="1 2">
    <name type="scientific">Riccia sorocarpa</name>
    <dbReference type="NCBI Taxonomy" id="122646"/>
    <lineage>
        <taxon>Eukaryota</taxon>
        <taxon>Viridiplantae</taxon>
        <taxon>Streptophyta</taxon>
        <taxon>Embryophyta</taxon>
        <taxon>Marchantiophyta</taxon>
        <taxon>Marchantiopsida</taxon>
        <taxon>Marchantiidae</taxon>
        <taxon>Marchantiales</taxon>
        <taxon>Ricciaceae</taxon>
        <taxon>Riccia</taxon>
    </lineage>
</organism>
<evidence type="ECO:0000313" key="1">
    <source>
        <dbReference type="EMBL" id="KAL3682321.1"/>
    </source>
</evidence>
<accession>A0ABD3GUU1</accession>
<dbReference type="EMBL" id="JBJQOH010000006">
    <property type="protein sequence ID" value="KAL3682321.1"/>
    <property type="molecule type" value="Genomic_DNA"/>
</dbReference>
<keyword evidence="2" id="KW-1185">Reference proteome</keyword>
<gene>
    <name evidence="1" type="ORF">R1sor_000343</name>
</gene>
<evidence type="ECO:0000313" key="2">
    <source>
        <dbReference type="Proteomes" id="UP001633002"/>
    </source>
</evidence>
<dbReference type="PANTHER" id="PTHR19446">
    <property type="entry name" value="REVERSE TRANSCRIPTASES"/>
    <property type="match status" value="1"/>
</dbReference>